<organism evidence="1">
    <name type="scientific">marine metagenome</name>
    <dbReference type="NCBI Taxonomy" id="408172"/>
    <lineage>
        <taxon>unclassified sequences</taxon>
        <taxon>metagenomes</taxon>
        <taxon>ecological metagenomes</taxon>
    </lineage>
</organism>
<reference evidence="1" key="1">
    <citation type="submission" date="2018-05" db="EMBL/GenBank/DDBJ databases">
        <authorList>
            <person name="Lanie J.A."/>
            <person name="Ng W.-L."/>
            <person name="Kazmierczak K.M."/>
            <person name="Andrzejewski T.M."/>
            <person name="Davidsen T.M."/>
            <person name="Wayne K.J."/>
            <person name="Tettelin H."/>
            <person name="Glass J.I."/>
            <person name="Rusch D."/>
            <person name="Podicherti R."/>
            <person name="Tsui H.-C.T."/>
            <person name="Winkler M.E."/>
        </authorList>
    </citation>
    <scope>NUCLEOTIDE SEQUENCE</scope>
</reference>
<evidence type="ECO:0000313" key="1">
    <source>
        <dbReference type="EMBL" id="SVA95466.1"/>
    </source>
</evidence>
<protein>
    <recommendedName>
        <fullName evidence="2">GIY-YIG domain-containing protein</fullName>
    </recommendedName>
</protein>
<name>A0A382A1Q3_9ZZZZ</name>
<proteinExistence type="predicted"/>
<dbReference type="AlphaFoldDB" id="A0A382A1Q3"/>
<dbReference type="EMBL" id="UINC01023562">
    <property type="protein sequence ID" value="SVA95466.1"/>
    <property type="molecule type" value="Genomic_DNA"/>
</dbReference>
<accession>A0A382A1Q3</accession>
<sequence>MDRIPIARPPDVHRFFDWPIDIPEVPGTYAIWQGPTLIYTGEAGKNWKPERPGSGHLKGRLSDHANAQRADVFPTYVFERFVGRQLADEDWSLIETGERHMTHYAREFIRAELSFSFVPTSDHSQALEWEKRIRAGELGGKPLINPL</sequence>
<evidence type="ECO:0008006" key="2">
    <source>
        <dbReference type="Google" id="ProtNLM"/>
    </source>
</evidence>
<gene>
    <name evidence="1" type="ORF">METZ01_LOCUS148320</name>
</gene>